<dbReference type="RefSeq" id="XP_037142325.1">
    <property type="nucleotide sequence ID" value="XM_037286430.1"/>
</dbReference>
<evidence type="ECO:0000313" key="9">
    <source>
        <dbReference type="EMBL" id="QLG70597.1"/>
    </source>
</evidence>
<dbReference type="EMBL" id="CP058604">
    <property type="protein sequence ID" value="QLG70597.1"/>
    <property type="molecule type" value="Genomic_DNA"/>
</dbReference>
<dbReference type="GO" id="GO:0016531">
    <property type="term" value="F:copper chaperone activity"/>
    <property type="evidence" value="ECO:0007669"/>
    <property type="project" value="InterPro"/>
</dbReference>
<dbReference type="SUPFAM" id="SSF47072">
    <property type="entry name" value="Cysteine alpha-hairpin motif"/>
    <property type="match status" value="1"/>
</dbReference>
<dbReference type="GO" id="GO:0033617">
    <property type="term" value="P:mitochondrial respiratory chain complex IV assembly"/>
    <property type="evidence" value="ECO:0007669"/>
    <property type="project" value="TreeGrafter"/>
</dbReference>
<keyword evidence="6" id="KW-1015">Disulfide bond</keyword>
<keyword evidence="10" id="KW-1185">Reference proteome</keyword>
<dbReference type="InterPro" id="IPR007745">
    <property type="entry name" value="Cyt_c_oxidase_Cu-chaperone"/>
</dbReference>
<evidence type="ECO:0000313" key="10">
    <source>
        <dbReference type="Proteomes" id="UP000509704"/>
    </source>
</evidence>
<comment type="similarity">
    <text evidence="2">Belongs to the COX17 family.</text>
</comment>
<dbReference type="GeneID" id="59234233"/>
<dbReference type="Pfam" id="PF05051">
    <property type="entry name" value="COX17"/>
    <property type="match status" value="1"/>
</dbReference>
<proteinExistence type="inferred from homology"/>
<name>A0A7H9AWS7_ZYGMR</name>
<evidence type="ECO:0000256" key="1">
    <source>
        <dbReference type="ARBA" id="ARBA00004569"/>
    </source>
</evidence>
<dbReference type="PANTHER" id="PTHR16719">
    <property type="entry name" value="CYTOCHROME C OXIDASE COPPER CHAPERONE"/>
    <property type="match status" value="1"/>
</dbReference>
<evidence type="ECO:0000256" key="4">
    <source>
        <dbReference type="ARBA" id="ARBA00023008"/>
    </source>
</evidence>
<organism evidence="9 10">
    <name type="scientific">Zygotorulaspora mrakii</name>
    <name type="common">Zygosaccharomyces mrakii</name>
    <dbReference type="NCBI Taxonomy" id="42260"/>
    <lineage>
        <taxon>Eukaryota</taxon>
        <taxon>Fungi</taxon>
        <taxon>Dikarya</taxon>
        <taxon>Ascomycota</taxon>
        <taxon>Saccharomycotina</taxon>
        <taxon>Saccharomycetes</taxon>
        <taxon>Saccharomycetales</taxon>
        <taxon>Saccharomycetaceae</taxon>
        <taxon>Zygotorulaspora</taxon>
    </lineage>
</organism>
<sequence length="64" mass="7265">MPGKGAETKNNKEDGETKPKPCCVCLPEKDERDQCILFNGQDSDKCEDVIQKYKTCMKTYGFDI</sequence>
<keyword evidence="3 8" id="KW-0479">Metal-binding</keyword>
<comment type="subcellular location">
    <subcellularLocation>
        <location evidence="1">Mitochondrion intermembrane space</location>
    </subcellularLocation>
</comment>
<gene>
    <name evidence="9" type="ORF">HG535_0A05380</name>
</gene>
<evidence type="ECO:0000256" key="6">
    <source>
        <dbReference type="ARBA" id="ARBA00023157"/>
    </source>
</evidence>
<dbReference type="OrthoDB" id="1915887at2759"/>
<dbReference type="PROSITE" id="PS51808">
    <property type="entry name" value="CHCH"/>
    <property type="match status" value="1"/>
</dbReference>
<keyword evidence="7" id="KW-0143">Chaperone</keyword>
<evidence type="ECO:0000256" key="3">
    <source>
        <dbReference type="ARBA" id="ARBA00022723"/>
    </source>
</evidence>
<feature type="binding site" evidence="8">
    <location>
        <position position="22"/>
    </location>
    <ligand>
        <name>Cu cation</name>
        <dbReference type="ChEBI" id="CHEBI:23378"/>
    </ligand>
</feature>
<reference evidence="9 10" key="1">
    <citation type="submission" date="2020-07" db="EMBL/GenBank/DDBJ databases">
        <title>The yeast mating-type switching endonuclease HO is a domesticated member of an unorthodox homing genetic element family.</title>
        <authorList>
            <person name="Coughlan A.Y."/>
            <person name="Lombardi L."/>
            <person name="Braun-Galleani S."/>
            <person name="Martos A.R."/>
            <person name="Galeote V."/>
            <person name="Bigey F."/>
            <person name="Dequin S."/>
            <person name="Byrne K.P."/>
            <person name="Wolfe K.H."/>
        </authorList>
    </citation>
    <scope>NUCLEOTIDE SEQUENCE [LARGE SCALE GENOMIC DNA]</scope>
    <source>
        <strain evidence="9 10">NRRL Y-6702</strain>
    </source>
</reference>
<dbReference type="GO" id="GO:0005507">
    <property type="term" value="F:copper ion binding"/>
    <property type="evidence" value="ECO:0007669"/>
    <property type="project" value="InterPro"/>
</dbReference>
<protein>
    <recommendedName>
        <fullName evidence="11">Cytochrome c oxidase copper chaperone</fullName>
    </recommendedName>
</protein>
<keyword evidence="4 8" id="KW-0186">Copper</keyword>
<keyword evidence="5" id="KW-0496">Mitochondrion</keyword>
<dbReference type="GO" id="GO:0005758">
    <property type="term" value="C:mitochondrial intermembrane space"/>
    <property type="evidence" value="ECO:0007669"/>
    <property type="project" value="UniProtKB-SubCell"/>
</dbReference>
<dbReference type="PANTHER" id="PTHR16719:SF0">
    <property type="entry name" value="CYTOCHROME C OXIDASE COPPER CHAPERONE"/>
    <property type="match status" value="1"/>
</dbReference>
<evidence type="ECO:0000256" key="8">
    <source>
        <dbReference type="PIRSR" id="PIRSR607745-1"/>
    </source>
</evidence>
<dbReference type="KEGG" id="zmk:HG535_0A05380"/>
<accession>A0A7H9AWS7</accession>
<evidence type="ECO:0000256" key="2">
    <source>
        <dbReference type="ARBA" id="ARBA00009241"/>
    </source>
</evidence>
<evidence type="ECO:0000256" key="5">
    <source>
        <dbReference type="ARBA" id="ARBA00023128"/>
    </source>
</evidence>
<evidence type="ECO:0008006" key="11">
    <source>
        <dbReference type="Google" id="ProtNLM"/>
    </source>
</evidence>
<dbReference type="Gene3D" id="1.10.287.1130">
    <property type="entry name" value="CytochromE C oxidase copper chaperone"/>
    <property type="match status" value="1"/>
</dbReference>
<dbReference type="InterPro" id="IPR009069">
    <property type="entry name" value="Cys_alpha_HP_mot_SF"/>
</dbReference>
<feature type="binding site" evidence="8">
    <location>
        <position position="23"/>
    </location>
    <ligand>
        <name>Cu cation</name>
        <dbReference type="ChEBI" id="CHEBI:23378"/>
    </ligand>
</feature>
<dbReference type="Proteomes" id="UP000509704">
    <property type="component" value="Chromosome 1"/>
</dbReference>
<evidence type="ECO:0000256" key="7">
    <source>
        <dbReference type="ARBA" id="ARBA00023186"/>
    </source>
</evidence>
<dbReference type="AlphaFoldDB" id="A0A7H9AWS7"/>